<protein>
    <recommendedName>
        <fullName evidence="1">Endoribonuclease L-PSP/chorismate mutase-like domain-containing protein</fullName>
    </recommendedName>
</protein>
<dbReference type="InterPro" id="IPR013813">
    <property type="entry name" value="Endoribo_LPSP/chorism_mut-like"/>
</dbReference>
<dbReference type="Pfam" id="PF14588">
    <property type="entry name" value="YjgF_endoribonc"/>
    <property type="match status" value="1"/>
</dbReference>
<organism evidence="2 3">
    <name type="scientific">Pseudomonas hygromyciniae</name>
    <dbReference type="NCBI Taxonomy" id="2812000"/>
    <lineage>
        <taxon>Bacteria</taxon>
        <taxon>Pseudomonadati</taxon>
        <taxon>Pseudomonadota</taxon>
        <taxon>Gammaproteobacteria</taxon>
        <taxon>Pseudomonadales</taxon>
        <taxon>Pseudomonadaceae</taxon>
        <taxon>Pseudomonas</taxon>
    </lineage>
</organism>
<proteinExistence type="predicted"/>
<sequence length="94" mass="10252">MNILNTPELRLQAPDLHQPRPAPVLGNGVPWNIVGNTLMTSGQFPTSKVLDGASDLFVEILAEHARHTRMIGGCPVMPMDGFCLAYRLAEIEAQ</sequence>
<evidence type="ECO:0000313" key="3">
    <source>
        <dbReference type="Proteomes" id="UP000663249"/>
    </source>
</evidence>
<evidence type="ECO:0000313" key="2">
    <source>
        <dbReference type="EMBL" id="QSB42156.1"/>
    </source>
</evidence>
<dbReference type="Proteomes" id="UP000663249">
    <property type="component" value="Chromosome"/>
</dbReference>
<feature type="domain" description="Endoribonuclease L-PSP/chorismate mutase-like" evidence="1">
    <location>
        <begin position="47"/>
        <end position="91"/>
    </location>
</feature>
<accession>A0ABX7K875</accession>
<dbReference type="RefSeq" id="WP_205478155.1">
    <property type="nucleotide sequence ID" value="NZ_CP070506.1"/>
</dbReference>
<dbReference type="EMBL" id="CP070506">
    <property type="protein sequence ID" value="QSB42156.1"/>
    <property type="molecule type" value="Genomic_DNA"/>
</dbReference>
<gene>
    <name evidence="2" type="ORF">JTY93_12950</name>
</gene>
<reference evidence="2 3" key="1">
    <citation type="submission" date="2021-02" db="EMBL/GenBank/DDBJ databases">
        <title>Genomic and phenotypic characterization of Pseudomonas hygromyciniae, a novel bacterial species discovered from a commercially purchased antibiotic vial.</title>
        <authorList>
            <person name="Turner T.L."/>
            <person name="Mitra S.D."/>
            <person name="Kochan T.J."/>
            <person name="Pincus N.B."/>
            <person name="Lebrun-Corbin M."/>
            <person name="Cheung B."/>
            <person name="Gatesy S.W."/>
            <person name="Afzal T."/>
            <person name="Ozer E.A."/>
            <person name="Hauser A.R."/>
        </authorList>
    </citation>
    <scope>NUCLEOTIDE SEQUENCE [LARGE SCALE GENOMIC DNA]</scope>
    <source>
        <strain evidence="2 3">SDM007</strain>
    </source>
</reference>
<dbReference type="InterPro" id="IPR035959">
    <property type="entry name" value="RutC-like_sf"/>
</dbReference>
<evidence type="ECO:0000259" key="1">
    <source>
        <dbReference type="Pfam" id="PF14588"/>
    </source>
</evidence>
<name>A0ABX7K875_9PSED</name>
<dbReference type="SUPFAM" id="SSF55298">
    <property type="entry name" value="YjgF-like"/>
    <property type="match status" value="1"/>
</dbReference>
<keyword evidence="3" id="KW-1185">Reference proteome</keyword>